<accession>Q30XZ1</accession>
<dbReference type="Proteomes" id="UP000002710">
    <property type="component" value="Chromosome"/>
</dbReference>
<dbReference type="Gene3D" id="1.10.1200.10">
    <property type="entry name" value="ACP-like"/>
    <property type="match status" value="1"/>
</dbReference>
<reference evidence="2 3" key="1">
    <citation type="journal article" date="2011" name="J. Bacteriol.">
        <title>Complete genome sequence and updated annotation of Desulfovibrio alaskensis G20.</title>
        <authorList>
            <person name="Hauser L.J."/>
            <person name="Land M.L."/>
            <person name="Brown S.D."/>
            <person name="Larimer F."/>
            <person name="Keller K.L."/>
            <person name="Rapp-Giles B.J."/>
            <person name="Price M.N."/>
            <person name="Lin M."/>
            <person name="Bruce D.C."/>
            <person name="Detter J.C."/>
            <person name="Tapia R."/>
            <person name="Han C.S."/>
            <person name="Goodwin L.A."/>
            <person name="Cheng J.F."/>
            <person name="Pitluck S."/>
            <person name="Copeland A."/>
            <person name="Lucas S."/>
            <person name="Nolan M."/>
            <person name="Lapidus A.L."/>
            <person name="Palumbo A.V."/>
            <person name="Wall J.D."/>
        </authorList>
    </citation>
    <scope>NUCLEOTIDE SEQUENCE [LARGE SCALE GENOMIC DNA]</scope>
    <source>
        <strain evidence="3">ATCC BAA 1058 / DSM 17464 / G20</strain>
    </source>
</reference>
<keyword evidence="3" id="KW-1185">Reference proteome</keyword>
<evidence type="ECO:0000313" key="2">
    <source>
        <dbReference type="EMBL" id="ABB39455.1"/>
    </source>
</evidence>
<dbReference type="STRING" id="207559.Dde_2659"/>
<organism evidence="2 3">
    <name type="scientific">Oleidesulfovibrio alaskensis (strain ATCC BAA-1058 / DSM 17464 / G20)</name>
    <name type="common">Desulfovibrio alaskensis</name>
    <dbReference type="NCBI Taxonomy" id="207559"/>
    <lineage>
        <taxon>Bacteria</taxon>
        <taxon>Pseudomonadati</taxon>
        <taxon>Thermodesulfobacteriota</taxon>
        <taxon>Desulfovibrionia</taxon>
        <taxon>Desulfovibrionales</taxon>
        <taxon>Desulfovibrionaceae</taxon>
        <taxon>Oleidesulfovibrio</taxon>
    </lineage>
</organism>
<sequence>MTQQTAPCAVTERVIGIIAEVLDIPPHTITPETRVLRDLETESIDLLEFGVGLNAAFGIPVADDTVFLTSLRVHLEEARHADADPYKMMAGRYPHLSCDRVACILRTLDDGPVLSVQDIADYVLHALRAGQHEKAPSHAG</sequence>
<proteinExistence type="predicted"/>
<protein>
    <submittedName>
        <fullName evidence="2">Phosphopantetheine-binding protein</fullName>
    </submittedName>
</protein>
<dbReference type="eggNOG" id="COG0236">
    <property type="taxonomic scope" value="Bacteria"/>
</dbReference>
<dbReference type="SUPFAM" id="SSF47336">
    <property type="entry name" value="ACP-like"/>
    <property type="match status" value="1"/>
</dbReference>
<evidence type="ECO:0000259" key="1">
    <source>
        <dbReference type="Pfam" id="PF00550"/>
    </source>
</evidence>
<dbReference type="EMBL" id="CP000112">
    <property type="protein sequence ID" value="ABB39455.1"/>
    <property type="molecule type" value="Genomic_DNA"/>
</dbReference>
<dbReference type="AlphaFoldDB" id="Q30XZ1"/>
<dbReference type="HOGENOM" id="CLU_154432_0_0_7"/>
<dbReference type="KEGG" id="dde:Dde_2659"/>
<evidence type="ECO:0000313" key="3">
    <source>
        <dbReference type="Proteomes" id="UP000002710"/>
    </source>
</evidence>
<name>Q30XZ1_OLEA2</name>
<dbReference type="RefSeq" id="WP_011368489.1">
    <property type="nucleotide sequence ID" value="NC_007519.1"/>
</dbReference>
<feature type="domain" description="Carrier" evidence="1">
    <location>
        <begin position="12"/>
        <end position="67"/>
    </location>
</feature>
<dbReference type="InterPro" id="IPR036736">
    <property type="entry name" value="ACP-like_sf"/>
</dbReference>
<gene>
    <name evidence="2" type="ordered locus">Dde_2659</name>
</gene>
<dbReference type="InterPro" id="IPR009081">
    <property type="entry name" value="PP-bd_ACP"/>
</dbReference>
<dbReference type="Pfam" id="PF00550">
    <property type="entry name" value="PP-binding"/>
    <property type="match status" value="1"/>
</dbReference>